<evidence type="ECO:0000313" key="8">
    <source>
        <dbReference type="EMBL" id="EAW13416.1"/>
    </source>
</evidence>
<organism evidence="8 9">
    <name type="scientific">Aspergillus clavatus (strain ATCC 1007 / CBS 513.65 / DSM 816 / NCTC 3887 / NRRL 1 / QM 1276 / 107)</name>
    <dbReference type="NCBI Taxonomy" id="344612"/>
    <lineage>
        <taxon>Eukaryota</taxon>
        <taxon>Fungi</taxon>
        <taxon>Dikarya</taxon>
        <taxon>Ascomycota</taxon>
        <taxon>Pezizomycotina</taxon>
        <taxon>Eurotiomycetes</taxon>
        <taxon>Eurotiomycetidae</taxon>
        <taxon>Eurotiales</taxon>
        <taxon>Aspergillaceae</taxon>
        <taxon>Aspergillus</taxon>
        <taxon>Aspergillus subgen. Fumigati</taxon>
    </lineage>
</organism>
<keyword evidence="3" id="KW-0805">Transcription regulation</keyword>
<dbReference type="eggNOG" id="ENOG502SEH4">
    <property type="taxonomic scope" value="Eukaryota"/>
</dbReference>
<evidence type="ECO:0000256" key="6">
    <source>
        <dbReference type="SAM" id="Coils"/>
    </source>
</evidence>
<dbReference type="RefSeq" id="XP_001274842.1">
    <property type="nucleotide sequence ID" value="XM_001274841.1"/>
</dbReference>
<dbReference type="AlphaFoldDB" id="A1C992"/>
<comment type="subcellular location">
    <subcellularLocation>
        <location evidence="1">Nucleus</location>
    </subcellularLocation>
</comment>
<evidence type="ECO:0000313" key="9">
    <source>
        <dbReference type="Proteomes" id="UP000006701"/>
    </source>
</evidence>
<evidence type="ECO:0000256" key="5">
    <source>
        <dbReference type="ARBA" id="ARBA00023242"/>
    </source>
</evidence>
<proteinExistence type="inferred from homology"/>
<dbReference type="EMBL" id="DS027048">
    <property type="protein sequence ID" value="EAW13416.1"/>
    <property type="molecule type" value="Genomic_DNA"/>
</dbReference>
<evidence type="ECO:0000256" key="2">
    <source>
        <dbReference type="ARBA" id="ARBA00008048"/>
    </source>
</evidence>
<protein>
    <recommendedName>
        <fullName evidence="10">Mediator complex subunit 27-domain-containing protein</fullName>
    </recommendedName>
</protein>
<keyword evidence="9" id="KW-1185">Reference proteome</keyword>
<dbReference type="GeneID" id="4707127"/>
<dbReference type="GO" id="GO:0016592">
    <property type="term" value="C:mediator complex"/>
    <property type="evidence" value="ECO:0007669"/>
    <property type="project" value="InterPro"/>
</dbReference>
<keyword evidence="5" id="KW-0539">Nucleus</keyword>
<accession>A1C992</accession>
<dbReference type="HOGENOM" id="CLU_068932_0_0_1"/>
<dbReference type="OMA" id="KQTPCVK"/>
<dbReference type="OrthoDB" id="10254221at2759"/>
<dbReference type="InterPro" id="IPR021627">
    <property type="entry name" value="Mediator_Med27"/>
</dbReference>
<comment type="similarity">
    <text evidence="2">Belongs to the Mediator complex subunit 27 family.</text>
</comment>
<dbReference type="KEGG" id="act:ACLA_054630"/>
<keyword evidence="4" id="KW-0804">Transcription</keyword>
<evidence type="ECO:0000256" key="3">
    <source>
        <dbReference type="ARBA" id="ARBA00023015"/>
    </source>
</evidence>
<evidence type="ECO:0000256" key="1">
    <source>
        <dbReference type="ARBA" id="ARBA00004123"/>
    </source>
</evidence>
<gene>
    <name evidence="8" type="ORF">ACLA_054630</name>
</gene>
<feature type="coiled-coil region" evidence="6">
    <location>
        <begin position="155"/>
        <end position="189"/>
    </location>
</feature>
<evidence type="ECO:0008006" key="10">
    <source>
        <dbReference type="Google" id="ProtNLM"/>
    </source>
</evidence>
<sequence length="334" mass="37184">MASASNTSKPPTAGLVVPKLEPGPSAVPNLAEAHVNTESSEVWSSEMQYVASLTKLQKMEAMIHQLRTLLPERLLEPVVPIVNPRAASRRPPPKSPRVLYEQLAQTARAGVAEVREFQEMWQSAEMKEIWGYVDGRIRANAGQLLQPTGMWERDYDVLLAEMEREERGRKEQEERVEEEAEQAKIQAMEGGWRAIVEAFVRRNVPGVRVLPSKDQPVLTVVLVKAGITVHVQELDGEGHGVSDWRVMDKAVPGKPKTKLELGIMACLNARPRQWDLAHLLDMISAYSAVKQTPCAKCGKMTNSAAQLPTIRQPKPTSDGQESSLQWDAYHTDCI</sequence>
<keyword evidence="6" id="KW-0175">Coiled coil</keyword>
<feature type="compositionally biased region" description="Polar residues" evidence="7">
    <location>
        <begin position="1"/>
        <end position="10"/>
    </location>
</feature>
<dbReference type="Proteomes" id="UP000006701">
    <property type="component" value="Unassembled WGS sequence"/>
</dbReference>
<dbReference type="VEuPathDB" id="FungiDB:ACLA_054630"/>
<evidence type="ECO:0000256" key="7">
    <source>
        <dbReference type="SAM" id="MobiDB-lite"/>
    </source>
</evidence>
<reference evidence="8 9" key="1">
    <citation type="journal article" date="2008" name="PLoS Genet.">
        <title>Genomic islands in the pathogenic filamentous fungus Aspergillus fumigatus.</title>
        <authorList>
            <person name="Fedorova N.D."/>
            <person name="Khaldi N."/>
            <person name="Joardar V.S."/>
            <person name="Maiti R."/>
            <person name="Amedeo P."/>
            <person name="Anderson M.J."/>
            <person name="Crabtree J."/>
            <person name="Silva J.C."/>
            <person name="Badger J.H."/>
            <person name="Albarraq A."/>
            <person name="Angiuoli S."/>
            <person name="Bussey H."/>
            <person name="Bowyer P."/>
            <person name="Cotty P.J."/>
            <person name="Dyer P.S."/>
            <person name="Egan A."/>
            <person name="Galens K."/>
            <person name="Fraser-Liggett C.M."/>
            <person name="Haas B.J."/>
            <person name="Inman J.M."/>
            <person name="Kent R."/>
            <person name="Lemieux S."/>
            <person name="Malavazi I."/>
            <person name="Orvis J."/>
            <person name="Roemer T."/>
            <person name="Ronning C.M."/>
            <person name="Sundaram J.P."/>
            <person name="Sutton G."/>
            <person name="Turner G."/>
            <person name="Venter J.C."/>
            <person name="White O.R."/>
            <person name="Whitty B.R."/>
            <person name="Youngman P."/>
            <person name="Wolfe K.H."/>
            <person name="Goldman G.H."/>
            <person name="Wortman J.R."/>
            <person name="Jiang B."/>
            <person name="Denning D.W."/>
            <person name="Nierman W.C."/>
        </authorList>
    </citation>
    <scope>NUCLEOTIDE SEQUENCE [LARGE SCALE GENOMIC DNA]</scope>
    <source>
        <strain evidence="9">ATCC 1007 / CBS 513.65 / DSM 816 / NCTC 3887 / NRRL 1</strain>
    </source>
</reference>
<feature type="region of interest" description="Disordered" evidence="7">
    <location>
        <begin position="1"/>
        <end position="21"/>
    </location>
</feature>
<dbReference type="STRING" id="344612.A1C992"/>
<evidence type="ECO:0000256" key="4">
    <source>
        <dbReference type="ARBA" id="ARBA00023163"/>
    </source>
</evidence>
<name>A1C992_ASPCL</name>
<dbReference type="Pfam" id="PF11571">
    <property type="entry name" value="Med27"/>
    <property type="match status" value="1"/>
</dbReference>